<accession>A0AA40KSJ3</accession>
<sequence length="128" mass="13580">MATSKVSRSAKKRGGEQDSDDGEEEESKQQLAASKQGQARWLALPGLARLGAVAAAAAVTAAVAIDVPLTKQANEYLQNAINTLYTSALRSGARVPVCFVPQPCENETISRLSDLCTRTRFINCTVVG</sequence>
<evidence type="ECO:0000256" key="1">
    <source>
        <dbReference type="SAM" id="MobiDB-lite"/>
    </source>
</evidence>
<reference evidence="2" key="1">
    <citation type="submission" date="2021-10" db="EMBL/GenBank/DDBJ databases">
        <title>Melipona bicolor Genome sequencing and assembly.</title>
        <authorList>
            <person name="Araujo N.S."/>
            <person name="Arias M.C."/>
        </authorList>
    </citation>
    <scope>NUCLEOTIDE SEQUENCE</scope>
    <source>
        <strain evidence="2">USP_2M_L1-L4_2017</strain>
        <tissue evidence="2">Whole body</tissue>
    </source>
</reference>
<protein>
    <submittedName>
        <fullName evidence="2">Uncharacterized protein</fullName>
    </submittedName>
</protein>
<comment type="caution">
    <text evidence="2">The sequence shown here is derived from an EMBL/GenBank/DDBJ whole genome shotgun (WGS) entry which is preliminary data.</text>
</comment>
<dbReference type="EMBL" id="JAHYIQ010000006">
    <property type="protein sequence ID" value="KAK1131006.1"/>
    <property type="molecule type" value="Genomic_DNA"/>
</dbReference>
<keyword evidence="3" id="KW-1185">Reference proteome</keyword>
<evidence type="ECO:0000313" key="2">
    <source>
        <dbReference type="EMBL" id="KAK1131006.1"/>
    </source>
</evidence>
<name>A0AA40KSJ3_9HYME</name>
<feature type="region of interest" description="Disordered" evidence="1">
    <location>
        <begin position="1"/>
        <end position="33"/>
    </location>
</feature>
<dbReference type="AlphaFoldDB" id="A0AA40KSJ3"/>
<proteinExistence type="predicted"/>
<dbReference type="Proteomes" id="UP001177670">
    <property type="component" value="Unassembled WGS sequence"/>
</dbReference>
<organism evidence="2 3">
    <name type="scientific">Melipona bicolor</name>
    <dbReference type="NCBI Taxonomy" id="60889"/>
    <lineage>
        <taxon>Eukaryota</taxon>
        <taxon>Metazoa</taxon>
        <taxon>Ecdysozoa</taxon>
        <taxon>Arthropoda</taxon>
        <taxon>Hexapoda</taxon>
        <taxon>Insecta</taxon>
        <taxon>Pterygota</taxon>
        <taxon>Neoptera</taxon>
        <taxon>Endopterygota</taxon>
        <taxon>Hymenoptera</taxon>
        <taxon>Apocrita</taxon>
        <taxon>Aculeata</taxon>
        <taxon>Apoidea</taxon>
        <taxon>Anthophila</taxon>
        <taxon>Apidae</taxon>
        <taxon>Melipona</taxon>
    </lineage>
</organism>
<evidence type="ECO:0000313" key="3">
    <source>
        <dbReference type="Proteomes" id="UP001177670"/>
    </source>
</evidence>
<feature type="compositionally biased region" description="Acidic residues" evidence="1">
    <location>
        <begin position="17"/>
        <end position="26"/>
    </location>
</feature>
<gene>
    <name evidence="2" type="ORF">K0M31_017309</name>
</gene>